<evidence type="ECO:0000256" key="7">
    <source>
        <dbReference type="ARBA" id="ARBA00022840"/>
    </source>
</evidence>
<keyword evidence="3" id="KW-0597">Phosphoprotein</keyword>
<dbReference type="InterPro" id="IPR003594">
    <property type="entry name" value="HATPase_dom"/>
</dbReference>
<evidence type="ECO:0000313" key="11">
    <source>
        <dbReference type="EMBL" id="BDI05302.1"/>
    </source>
</evidence>
<comment type="catalytic activity">
    <reaction evidence="1">
        <text>ATP + protein L-histidine = ADP + protein N-phospho-L-histidine.</text>
        <dbReference type="EC" id="2.7.13.3"/>
    </reaction>
</comment>
<dbReference type="Pfam" id="PF00512">
    <property type="entry name" value="HisKA"/>
    <property type="match status" value="1"/>
</dbReference>
<dbReference type="RefSeq" id="WP_251973346.1">
    <property type="nucleotide sequence ID" value="NZ_AP025730.1"/>
</dbReference>
<dbReference type="Pfam" id="PF00989">
    <property type="entry name" value="PAS"/>
    <property type="match status" value="1"/>
</dbReference>
<evidence type="ECO:0000256" key="1">
    <source>
        <dbReference type="ARBA" id="ARBA00000085"/>
    </source>
</evidence>
<gene>
    <name evidence="11" type="ORF">CATMQ487_22720</name>
</gene>
<evidence type="ECO:0000256" key="3">
    <source>
        <dbReference type="ARBA" id="ARBA00022553"/>
    </source>
</evidence>
<dbReference type="InterPro" id="IPR004358">
    <property type="entry name" value="Sig_transdc_His_kin-like_C"/>
</dbReference>
<evidence type="ECO:0000256" key="9">
    <source>
        <dbReference type="SAM" id="Phobius"/>
    </source>
</evidence>
<evidence type="ECO:0000256" key="4">
    <source>
        <dbReference type="ARBA" id="ARBA00022679"/>
    </source>
</evidence>
<dbReference type="SMART" id="SM00387">
    <property type="entry name" value="HATPase_c"/>
    <property type="match status" value="1"/>
</dbReference>
<dbReference type="InterPro" id="IPR013767">
    <property type="entry name" value="PAS_fold"/>
</dbReference>
<keyword evidence="6 11" id="KW-0418">Kinase</keyword>
<dbReference type="PRINTS" id="PR00344">
    <property type="entry name" value="BCTRLSENSOR"/>
</dbReference>
<dbReference type="InterPro" id="IPR036890">
    <property type="entry name" value="HATPase_C_sf"/>
</dbReference>
<dbReference type="PROSITE" id="PS50109">
    <property type="entry name" value="HIS_KIN"/>
    <property type="match status" value="1"/>
</dbReference>
<dbReference type="InterPro" id="IPR035965">
    <property type="entry name" value="PAS-like_dom_sf"/>
</dbReference>
<dbReference type="Pfam" id="PF02518">
    <property type="entry name" value="HATPase_c"/>
    <property type="match status" value="1"/>
</dbReference>
<evidence type="ECO:0000259" key="10">
    <source>
        <dbReference type="PROSITE" id="PS50109"/>
    </source>
</evidence>
<dbReference type="EMBL" id="AP025730">
    <property type="protein sequence ID" value="BDI05302.1"/>
    <property type="molecule type" value="Genomic_DNA"/>
</dbReference>
<name>A0ABM7YLJ2_9BURK</name>
<feature type="domain" description="Histidine kinase" evidence="10">
    <location>
        <begin position="564"/>
        <end position="777"/>
    </location>
</feature>
<dbReference type="Gene3D" id="1.10.287.130">
    <property type="match status" value="1"/>
</dbReference>
<keyword evidence="9" id="KW-0812">Transmembrane</keyword>
<dbReference type="SUPFAM" id="SSF47384">
    <property type="entry name" value="Homodimeric domain of signal transducing histidine kinase"/>
    <property type="match status" value="1"/>
</dbReference>
<keyword evidence="5" id="KW-0547">Nucleotide-binding</keyword>
<evidence type="ECO:0000256" key="8">
    <source>
        <dbReference type="ARBA" id="ARBA00023012"/>
    </source>
</evidence>
<dbReference type="InterPro" id="IPR050351">
    <property type="entry name" value="BphY/WalK/GraS-like"/>
</dbReference>
<keyword evidence="4" id="KW-0808">Transferase</keyword>
<reference evidence="11" key="1">
    <citation type="submission" date="2022-04" db="EMBL/GenBank/DDBJ databases">
        <title>Whole genome sequence of Sphaerotilus sp. FB-5.</title>
        <authorList>
            <person name="Takeda M."/>
            <person name="Narihara S."/>
            <person name="Akimoto M."/>
            <person name="Akimoto R."/>
            <person name="Nishiyashiki S."/>
            <person name="Murakami T."/>
        </authorList>
    </citation>
    <scope>NUCLEOTIDE SEQUENCE</scope>
    <source>
        <strain evidence="11">FB-5</strain>
    </source>
</reference>
<evidence type="ECO:0000256" key="5">
    <source>
        <dbReference type="ARBA" id="ARBA00022741"/>
    </source>
</evidence>
<keyword evidence="8" id="KW-0902">Two-component regulatory system</keyword>
<protein>
    <recommendedName>
        <fullName evidence="2">histidine kinase</fullName>
        <ecNumber evidence="2">2.7.13.3</ecNumber>
    </recommendedName>
</protein>
<dbReference type="SMART" id="SM00388">
    <property type="entry name" value="HisKA"/>
    <property type="match status" value="1"/>
</dbReference>
<evidence type="ECO:0000256" key="2">
    <source>
        <dbReference type="ARBA" id="ARBA00012438"/>
    </source>
</evidence>
<dbReference type="PANTHER" id="PTHR42878:SF7">
    <property type="entry name" value="SENSOR HISTIDINE KINASE GLRK"/>
    <property type="match status" value="1"/>
</dbReference>
<evidence type="ECO:0000313" key="12">
    <source>
        <dbReference type="Proteomes" id="UP001057498"/>
    </source>
</evidence>
<dbReference type="InterPro" id="IPR017181">
    <property type="entry name" value="Sig_transdc_His_kin_CHASE2"/>
</dbReference>
<feature type="transmembrane region" description="Helical" evidence="9">
    <location>
        <begin position="324"/>
        <end position="343"/>
    </location>
</feature>
<dbReference type="SUPFAM" id="SSF55785">
    <property type="entry name" value="PYP-like sensor domain (PAS domain)"/>
    <property type="match status" value="1"/>
</dbReference>
<dbReference type="SMART" id="SM01080">
    <property type="entry name" value="CHASE2"/>
    <property type="match status" value="1"/>
</dbReference>
<dbReference type="SUPFAM" id="SSF55874">
    <property type="entry name" value="ATPase domain of HSP90 chaperone/DNA topoisomerase II/histidine kinase"/>
    <property type="match status" value="1"/>
</dbReference>
<dbReference type="InterPro" id="IPR005467">
    <property type="entry name" value="His_kinase_dom"/>
</dbReference>
<keyword evidence="7" id="KW-0067">ATP-binding</keyword>
<dbReference type="Proteomes" id="UP001057498">
    <property type="component" value="Chromosome"/>
</dbReference>
<dbReference type="Gene3D" id="3.30.565.10">
    <property type="entry name" value="Histidine kinase-like ATPase, C-terminal domain"/>
    <property type="match status" value="1"/>
</dbReference>
<dbReference type="InterPro" id="IPR036097">
    <property type="entry name" value="HisK_dim/P_sf"/>
</dbReference>
<dbReference type="Pfam" id="PF05226">
    <property type="entry name" value="CHASE2"/>
    <property type="match status" value="1"/>
</dbReference>
<dbReference type="PIRSF" id="PIRSF037347">
    <property type="entry name" value="STHK_CHASE2_PAS_prd"/>
    <property type="match status" value="1"/>
</dbReference>
<dbReference type="Gene3D" id="3.30.450.20">
    <property type="entry name" value="PAS domain"/>
    <property type="match status" value="1"/>
</dbReference>
<dbReference type="InterPro" id="IPR007890">
    <property type="entry name" value="CHASE2"/>
</dbReference>
<dbReference type="PANTHER" id="PTHR42878">
    <property type="entry name" value="TWO-COMPONENT HISTIDINE KINASE"/>
    <property type="match status" value="1"/>
</dbReference>
<keyword evidence="9" id="KW-0472">Membrane</keyword>
<proteinExistence type="predicted"/>
<sequence length="783" mass="83666">MKRRLRSVVVALPLALLAALLVLTGWSWRADRVVYDLGLSLWRRPPPPDIVIVAIDDASVAAIGRWPWPRVVHSTLLERLAEARPRSIALDLVLSEPDPDPAQDLLLARMLRRAAPVVLPVAWQAGGPGLPGRSLLPVPVLREAVRLGAAEATVDADGVLRHAFLRTGSGDQVYPHMALALLEAGGDTVAAGLPVSRATEEDVSTLPTAGWSRQDRFAIRYAGPPGHVQRLSYEDVLTGAVPAEQLRGRHVLVGMTANGLGDTLATPVNRQQYAMPGVEVLANTLYTLRSGDTLRAVDAGPGALLAAALTLLLVLAFDRLGSRWAWVGALAAVPVAATASLLALGAGLWWSPVPFAVAASLAYPFWSWRQLKRVVDRLDDEILQLLVEEGTGARAAAPAAGPRRWLGDPMTSRLARLHSAAETVRSARRFLADALAGMPTAMVVTDERGRVLLANAPAALLFEAPGAEQMQGMDLPGLLVEFQPTRAVDWDRLFASPGAAAGAWPARDAPQETAAIEAHLERLGDFLLHFASVELLGRQRWVVTFADISAIRLAQRRREEALGFVSHDLRSPVHAIMLMADLHLQGKLQWTQPELLAEVQRQANRALQLADEFVRVARAESRPLQLVEVAPAELLAEVLADCQPQALDAAVQLALAITPGLPPWRLDRALVRRALGNLASNAIKHSPRGGSVALTARVGDDGTLTLAVTDEGPGLTPAQCRQLEQEAQGLPAGDVRGVGLGLLFVQRVAARHRGRLAARPGPGQRGTVVELRLAALAGSAAEG</sequence>
<dbReference type="GO" id="GO:0016301">
    <property type="term" value="F:kinase activity"/>
    <property type="evidence" value="ECO:0007669"/>
    <property type="project" value="UniProtKB-KW"/>
</dbReference>
<organism evidence="11 12">
    <name type="scientific">Sphaerotilus microaerophilus</name>
    <dbReference type="NCBI Taxonomy" id="2914710"/>
    <lineage>
        <taxon>Bacteria</taxon>
        <taxon>Pseudomonadati</taxon>
        <taxon>Pseudomonadota</taxon>
        <taxon>Betaproteobacteria</taxon>
        <taxon>Burkholderiales</taxon>
        <taxon>Sphaerotilaceae</taxon>
        <taxon>Sphaerotilus</taxon>
    </lineage>
</organism>
<evidence type="ECO:0000256" key="6">
    <source>
        <dbReference type="ARBA" id="ARBA00022777"/>
    </source>
</evidence>
<dbReference type="EC" id="2.7.13.3" evidence="2"/>
<keyword evidence="9" id="KW-1133">Transmembrane helix</keyword>
<dbReference type="InterPro" id="IPR003661">
    <property type="entry name" value="HisK_dim/P_dom"/>
</dbReference>
<accession>A0ABM7YLJ2</accession>
<keyword evidence="12" id="KW-1185">Reference proteome</keyword>
<dbReference type="CDD" id="cd00082">
    <property type="entry name" value="HisKA"/>
    <property type="match status" value="1"/>
</dbReference>
<feature type="transmembrane region" description="Helical" evidence="9">
    <location>
        <begin position="299"/>
        <end position="317"/>
    </location>
</feature>